<dbReference type="PANTHER" id="PTHR10046">
    <property type="entry name" value="ATP DEPENDENT LON PROTEASE FAMILY MEMBER"/>
    <property type="match status" value="1"/>
</dbReference>
<reference evidence="5" key="1">
    <citation type="submission" date="2019-11" db="EMBL/GenBank/DDBJ databases">
        <title>Isolation and characterization of two novel species in the genus Thiomicrorhabdus.</title>
        <authorList>
            <person name="Mochizuki J."/>
            <person name="Kojima H."/>
            <person name="Fukui M."/>
        </authorList>
    </citation>
    <scope>NUCLEOTIDE SEQUENCE [LARGE SCALE GENOMIC DNA]</scope>
    <source>
        <strain evidence="5">AkT22</strain>
    </source>
</reference>
<name>A0A6F8PNM6_9GAMM</name>
<dbReference type="GO" id="GO:0004252">
    <property type="term" value="F:serine-type endopeptidase activity"/>
    <property type="evidence" value="ECO:0007669"/>
    <property type="project" value="UniProtKB-UniRule"/>
</dbReference>
<dbReference type="Gene3D" id="3.40.50.300">
    <property type="entry name" value="P-loop containing nucleotide triphosphate hydrolases"/>
    <property type="match status" value="2"/>
</dbReference>
<protein>
    <recommendedName>
        <fullName evidence="2">endopeptidase La</fullName>
        <ecNumber evidence="2">3.4.21.53</ecNumber>
    </recommendedName>
</protein>
<dbReference type="Proteomes" id="UP000501466">
    <property type="component" value="Chromosome"/>
</dbReference>
<dbReference type="EC" id="3.4.21.53" evidence="2"/>
<evidence type="ECO:0000259" key="3">
    <source>
        <dbReference type="PROSITE" id="PS51786"/>
    </source>
</evidence>
<dbReference type="InterPro" id="IPR027065">
    <property type="entry name" value="Lon_Prtase"/>
</dbReference>
<feature type="active site" evidence="2">
    <location>
        <position position="654"/>
    </location>
</feature>
<dbReference type="InterPro" id="IPR046843">
    <property type="entry name" value="LonB_AAA-LID"/>
</dbReference>
<keyword evidence="5" id="KW-1185">Reference proteome</keyword>
<keyword evidence="2" id="KW-0378">Hydrolase</keyword>
<comment type="catalytic activity">
    <reaction evidence="2">
        <text>Hydrolysis of proteins in presence of ATP.</text>
        <dbReference type="EC" id="3.4.21.53"/>
    </reaction>
</comment>
<dbReference type="InterPro" id="IPR014721">
    <property type="entry name" value="Ribsml_uS5_D2-typ_fold_subgr"/>
</dbReference>
<dbReference type="AlphaFoldDB" id="A0A6F8PNM6"/>
<dbReference type="KEGG" id="tzo:THMIRHAT_13830"/>
<dbReference type="GO" id="GO:0005524">
    <property type="term" value="F:ATP binding"/>
    <property type="evidence" value="ECO:0007669"/>
    <property type="project" value="InterPro"/>
</dbReference>
<dbReference type="GO" id="GO:0004176">
    <property type="term" value="F:ATP-dependent peptidase activity"/>
    <property type="evidence" value="ECO:0007669"/>
    <property type="project" value="UniProtKB-UniRule"/>
</dbReference>
<dbReference type="GO" id="GO:0006508">
    <property type="term" value="P:proteolysis"/>
    <property type="evidence" value="ECO:0007669"/>
    <property type="project" value="UniProtKB-KW"/>
</dbReference>
<dbReference type="InterPro" id="IPR020568">
    <property type="entry name" value="Ribosomal_Su5_D2-typ_SF"/>
</dbReference>
<dbReference type="PRINTS" id="PR00830">
    <property type="entry name" value="ENDOLAPTASE"/>
</dbReference>
<gene>
    <name evidence="4" type="ORF">THMIRHAT_13830</name>
</gene>
<proteinExistence type="inferred from homology"/>
<organism evidence="4 5">
    <name type="scientific">Thiosulfativibrio zosterae</name>
    <dbReference type="NCBI Taxonomy" id="2675053"/>
    <lineage>
        <taxon>Bacteria</taxon>
        <taxon>Pseudomonadati</taxon>
        <taxon>Pseudomonadota</taxon>
        <taxon>Gammaproteobacteria</taxon>
        <taxon>Thiotrichales</taxon>
        <taxon>Piscirickettsiaceae</taxon>
        <taxon>Thiosulfativibrio</taxon>
    </lineage>
</organism>
<comment type="similarity">
    <text evidence="2">Belongs to the peptidase S16 family.</text>
</comment>
<dbReference type="InterPro" id="IPR041699">
    <property type="entry name" value="AAA_32"/>
</dbReference>
<dbReference type="Gene3D" id="3.30.230.10">
    <property type="match status" value="1"/>
</dbReference>
<dbReference type="RefSeq" id="WP_173291422.1">
    <property type="nucleotide sequence ID" value="NZ_AP021888.1"/>
</dbReference>
<feature type="active site" evidence="2">
    <location>
        <position position="697"/>
    </location>
</feature>
<dbReference type="Gene3D" id="1.10.8.60">
    <property type="match status" value="1"/>
</dbReference>
<evidence type="ECO:0000256" key="1">
    <source>
        <dbReference type="ARBA" id="ARBA00022670"/>
    </source>
</evidence>
<evidence type="ECO:0000256" key="2">
    <source>
        <dbReference type="PROSITE-ProRule" id="PRU01122"/>
    </source>
</evidence>
<dbReference type="SUPFAM" id="SSF54211">
    <property type="entry name" value="Ribosomal protein S5 domain 2-like"/>
    <property type="match status" value="1"/>
</dbReference>
<dbReference type="InterPro" id="IPR027417">
    <property type="entry name" value="P-loop_NTPase"/>
</dbReference>
<dbReference type="Pfam" id="PF20436">
    <property type="entry name" value="LonB_AAA-LID"/>
    <property type="match status" value="1"/>
</dbReference>
<feature type="domain" description="Lon proteolytic" evidence="3">
    <location>
        <begin position="564"/>
        <end position="759"/>
    </location>
</feature>
<sequence length="797" mass="89308">MQKLTSDQLYRYTKIDPKAFDDAGPDTIEFMERFHPRAYQSLNFGLHLKRNQNHIFIMGQSGVGRIGMTKAMLRRAALNKPMPHDVVLVSDFNESNKTQYLYFDAGQGHIFKSAIEEFIAQLKSQLPVIFDGHNYQLRSQQIENELLAKQEAALEDAFDLAESLSIEIQQTENSFVLYALIDGQRVRSADLKTQEEAVQRQFMQALDEVEAELNKGLTHFPFLQHEFMDAGKRLNTQVVNEHLLPLINALRMEFGKTDDIKNYLDSLQKAVVNKLHLFWDQNSEQVTSSQQTSMEELLAEQQGLAVFEVNLLVDHRGMEHAPVIYEQNVSMPKLFGYTINSATANATDTVSLAMNHQAGLLQKAHGGFLMLSVASLLKDPEIWSNLKAALMTKRMTFEIPSSSSVVPYHLPDFPINVTLVLLGQPSHFYALQEVDSQFDRLFKVQVEFETELERTHEHELVLAKKLAGEIEDWEDLPVDTSALERLIEYASRMAEHQNRLYTNKAILRDVLAEANAYARANQEGHVSRATIEATLQQKAFHTGLVEEYHHRAIVEQQVLVSTEGQKIGQVNGLTVVSFGKQSFGQPVRITAQASAGEDGVIDIETEVDMSGPIHSKGMLIISGFLRGRYMREKAHGFTASIVMEQTYDGIEGDSASSAELLALLSSISQVPLRQDLGVTGAINQFGEIQPIGGVNEKIEGFFKICQERGLTGKQGVIIPTANMCHLMLDIPVREAVERGEFHIYAMAHIDDALSLMTGLPAGKPNAFGQFPEGSLNYKIVTALEKLNEKEDKDDKDD</sequence>
<dbReference type="SUPFAM" id="SSF52540">
    <property type="entry name" value="P-loop containing nucleoside triphosphate hydrolases"/>
    <property type="match status" value="1"/>
</dbReference>
<evidence type="ECO:0000313" key="5">
    <source>
        <dbReference type="Proteomes" id="UP000501466"/>
    </source>
</evidence>
<dbReference type="PROSITE" id="PS51786">
    <property type="entry name" value="LON_PROTEOLYTIC"/>
    <property type="match status" value="1"/>
</dbReference>
<dbReference type="GO" id="GO:0030163">
    <property type="term" value="P:protein catabolic process"/>
    <property type="evidence" value="ECO:0007669"/>
    <property type="project" value="InterPro"/>
</dbReference>
<dbReference type="InterPro" id="IPR008269">
    <property type="entry name" value="Lon_proteolytic"/>
</dbReference>
<keyword evidence="1 2" id="KW-0645">Protease</keyword>
<dbReference type="Pfam" id="PF05362">
    <property type="entry name" value="Lon_C"/>
    <property type="match status" value="1"/>
</dbReference>
<keyword evidence="2" id="KW-0720">Serine protease</keyword>
<dbReference type="EMBL" id="AP021888">
    <property type="protein sequence ID" value="BBP43637.1"/>
    <property type="molecule type" value="Genomic_DNA"/>
</dbReference>
<dbReference type="Pfam" id="PF13654">
    <property type="entry name" value="AAA_32"/>
    <property type="match status" value="1"/>
</dbReference>
<accession>A0A6F8PNM6</accession>
<evidence type="ECO:0000313" key="4">
    <source>
        <dbReference type="EMBL" id="BBP43637.1"/>
    </source>
</evidence>